<dbReference type="EMBL" id="FOGW01000007">
    <property type="protein sequence ID" value="SER67798.1"/>
    <property type="molecule type" value="Genomic_DNA"/>
</dbReference>
<dbReference type="PANTHER" id="PTHR32089">
    <property type="entry name" value="METHYL-ACCEPTING CHEMOTAXIS PROTEIN MCPB"/>
    <property type="match status" value="1"/>
</dbReference>
<dbReference type="PROSITE" id="PS50111">
    <property type="entry name" value="CHEMOTAXIS_TRANSDUC_2"/>
    <property type="match status" value="1"/>
</dbReference>
<feature type="transmembrane region" description="Helical" evidence="3">
    <location>
        <begin position="105"/>
        <end position="126"/>
    </location>
</feature>
<dbReference type="PANTHER" id="PTHR32089:SF112">
    <property type="entry name" value="LYSOZYME-LIKE PROTEIN-RELATED"/>
    <property type="match status" value="1"/>
</dbReference>
<reference evidence="6" key="1">
    <citation type="submission" date="2016-10" db="EMBL/GenBank/DDBJ databases">
        <authorList>
            <person name="Varghese N."/>
            <person name="Submissions S."/>
        </authorList>
    </citation>
    <scope>NUCLEOTIDE SEQUENCE [LARGE SCALE GENOMIC DNA]</scope>
    <source>
        <strain evidence="6">S1b</strain>
    </source>
</reference>
<name>A0A1H9R525_9FIRM</name>
<evidence type="ECO:0000313" key="6">
    <source>
        <dbReference type="Proteomes" id="UP000182471"/>
    </source>
</evidence>
<dbReference type="AlphaFoldDB" id="A0A1H9R525"/>
<dbReference type="SMART" id="SM00283">
    <property type="entry name" value="MA"/>
    <property type="match status" value="1"/>
</dbReference>
<evidence type="ECO:0000256" key="2">
    <source>
        <dbReference type="PROSITE-ProRule" id="PRU00284"/>
    </source>
</evidence>
<dbReference type="Gene3D" id="1.10.287.950">
    <property type="entry name" value="Methyl-accepting chemotaxis protein"/>
    <property type="match status" value="1"/>
</dbReference>
<dbReference type="GO" id="GO:0007165">
    <property type="term" value="P:signal transduction"/>
    <property type="evidence" value="ECO:0007669"/>
    <property type="project" value="UniProtKB-KW"/>
</dbReference>
<accession>A0A1H9R525</accession>
<dbReference type="Pfam" id="PF00015">
    <property type="entry name" value="MCPsignal"/>
    <property type="match status" value="1"/>
</dbReference>
<dbReference type="RefSeq" id="WP_074730446.1">
    <property type="nucleotide sequence ID" value="NZ_FOGW01000007.1"/>
</dbReference>
<evidence type="ECO:0000313" key="5">
    <source>
        <dbReference type="EMBL" id="SER67798.1"/>
    </source>
</evidence>
<keyword evidence="3" id="KW-1133">Transmembrane helix</keyword>
<feature type="transmembrane region" description="Helical" evidence="3">
    <location>
        <begin position="63"/>
        <end position="85"/>
    </location>
</feature>
<organism evidence="5 6">
    <name type="scientific">Lachnobacterium bovis</name>
    <dbReference type="NCBI Taxonomy" id="140626"/>
    <lineage>
        <taxon>Bacteria</taxon>
        <taxon>Bacillati</taxon>
        <taxon>Bacillota</taxon>
        <taxon>Clostridia</taxon>
        <taxon>Lachnospirales</taxon>
        <taxon>Lachnospiraceae</taxon>
        <taxon>Lachnobacterium</taxon>
    </lineage>
</organism>
<dbReference type="InterPro" id="IPR004089">
    <property type="entry name" value="MCPsignal_dom"/>
</dbReference>
<dbReference type="Proteomes" id="UP000182471">
    <property type="component" value="Unassembled WGS sequence"/>
</dbReference>
<protein>
    <submittedName>
        <fullName evidence="5">Methyl-accepting chemotaxis protein</fullName>
    </submittedName>
</protein>
<feature type="transmembrane region" description="Helical" evidence="3">
    <location>
        <begin position="138"/>
        <end position="156"/>
    </location>
</feature>
<dbReference type="GO" id="GO:0016020">
    <property type="term" value="C:membrane"/>
    <property type="evidence" value="ECO:0007669"/>
    <property type="project" value="InterPro"/>
</dbReference>
<evidence type="ECO:0000259" key="4">
    <source>
        <dbReference type="PROSITE" id="PS50111"/>
    </source>
</evidence>
<keyword evidence="3" id="KW-0812">Transmembrane</keyword>
<dbReference type="SUPFAM" id="SSF58104">
    <property type="entry name" value="Methyl-accepting chemotaxis protein (MCP) signaling domain"/>
    <property type="match status" value="1"/>
</dbReference>
<gene>
    <name evidence="5" type="ORF">SAMN02910429_00773</name>
</gene>
<sequence length="491" mass="54582">MEYNELIRKKTRFLSIALLISIVLRGIVNAFYVDIEIVIGLVGAGLVLALIVQVVAKFCAPKLSMFFMVFLLTGLSVLCMVIFPTTTNFLMFFQAVFMIVIYEDIWAISTQCMASSIGMFYFYMRYKNELATTWTDDALAMCIVYVISALIVFLGLCSMTQKQFVMLNSTLSESREVGEKAEKLLVSIAKSVNKLNEVSEVINTSIDDSENISKQMSITSDDVAKGTIEEVDAAEEIKIMVEDGVKKIHAVYDSSVSMFDATVESISLIKEGSKKVTSLADNMYSLDDGMKEILESITELANENEQIGMILETLDNITKQTSLLALNASIEAARAGEHGKGFAVVANEVRELSENSAKFTNEIHDILNLIKDKTENTKQEIEENESMVSKCVGQAKDVDEVFRVISNNTQNVEINSNKVKNETKTLQEVLEQTQVNVNNISDNVETTSAAMEEMSASIQNLSESVSSIHTGYKELRSLTHKLTNILKEEKE</sequence>
<feature type="domain" description="Methyl-accepting transducer" evidence="4">
    <location>
        <begin position="205"/>
        <end position="462"/>
    </location>
</feature>
<evidence type="ECO:0000256" key="3">
    <source>
        <dbReference type="SAM" id="Phobius"/>
    </source>
</evidence>
<keyword evidence="1 2" id="KW-0807">Transducer</keyword>
<proteinExistence type="predicted"/>
<evidence type="ECO:0000256" key="1">
    <source>
        <dbReference type="ARBA" id="ARBA00023224"/>
    </source>
</evidence>
<keyword evidence="6" id="KW-1185">Reference proteome</keyword>
<keyword evidence="3" id="KW-0472">Membrane</keyword>
<feature type="transmembrane region" description="Helical" evidence="3">
    <location>
        <begin position="12"/>
        <end position="31"/>
    </location>
</feature>
<feature type="transmembrane region" description="Helical" evidence="3">
    <location>
        <begin position="37"/>
        <end position="56"/>
    </location>
</feature>